<feature type="binding site" evidence="7">
    <location>
        <begin position="303"/>
        <end position="307"/>
    </location>
    <ligand>
        <name>FMN</name>
        <dbReference type="ChEBI" id="CHEBI:58210"/>
    </ligand>
</feature>
<proteinExistence type="inferred from homology"/>
<dbReference type="GO" id="GO:0010181">
    <property type="term" value="F:FMN binding"/>
    <property type="evidence" value="ECO:0007669"/>
    <property type="project" value="InterPro"/>
</dbReference>
<reference evidence="10" key="1">
    <citation type="submission" date="2021-01" db="EMBL/GenBank/DDBJ databases">
        <title>Whole genome shotgun sequence of Rugosimonospora africana NBRC 104875.</title>
        <authorList>
            <person name="Komaki H."/>
            <person name="Tamura T."/>
        </authorList>
    </citation>
    <scope>NUCLEOTIDE SEQUENCE</scope>
    <source>
        <strain evidence="10">NBRC 104875</strain>
    </source>
</reference>
<evidence type="ECO:0000313" key="11">
    <source>
        <dbReference type="Proteomes" id="UP000642748"/>
    </source>
</evidence>
<dbReference type="PIRSF" id="PIRSF000138">
    <property type="entry name" value="Al-hdrx_acd_dh"/>
    <property type="match status" value="1"/>
</dbReference>
<comment type="caution">
    <text evidence="10">The sequence shown here is derived from an EMBL/GenBank/DDBJ whole genome shotgun (WGS) entry which is preliminary data.</text>
</comment>
<feature type="binding site" evidence="7">
    <location>
        <position position="270"/>
    </location>
    <ligand>
        <name>FMN</name>
        <dbReference type="ChEBI" id="CHEBI:58210"/>
    </ligand>
</feature>
<feature type="binding site" evidence="7">
    <location>
        <position position="275"/>
    </location>
    <ligand>
        <name>glyoxylate</name>
        <dbReference type="ChEBI" id="CHEBI:36655"/>
    </ligand>
</feature>
<feature type="domain" description="FMN hydroxy acid dehydrogenase" evidence="9">
    <location>
        <begin position="16"/>
        <end position="376"/>
    </location>
</feature>
<dbReference type="InterPro" id="IPR000262">
    <property type="entry name" value="FMN-dep_DH"/>
</dbReference>
<feature type="compositionally biased region" description="Low complexity" evidence="8">
    <location>
        <begin position="7"/>
        <end position="20"/>
    </location>
</feature>
<dbReference type="InterPro" id="IPR013785">
    <property type="entry name" value="Aldolase_TIM"/>
</dbReference>
<feature type="binding site" evidence="7">
    <location>
        <position position="248"/>
    </location>
    <ligand>
        <name>FMN</name>
        <dbReference type="ChEBI" id="CHEBI:58210"/>
    </ligand>
</feature>
<dbReference type="Gene3D" id="3.20.20.70">
    <property type="entry name" value="Aldolase class I"/>
    <property type="match status" value="1"/>
</dbReference>
<feature type="binding site" evidence="7">
    <location>
        <position position="152"/>
    </location>
    <ligand>
        <name>FMN</name>
        <dbReference type="ChEBI" id="CHEBI:58210"/>
    </ligand>
</feature>
<keyword evidence="3 7" id="KW-0288">FMN</keyword>
<comment type="cofactor">
    <cofactor evidence="1">
        <name>FMN</name>
        <dbReference type="ChEBI" id="CHEBI:58210"/>
    </cofactor>
</comment>
<feature type="binding site" evidence="7">
    <location>
        <position position="124"/>
    </location>
    <ligand>
        <name>FMN</name>
        <dbReference type="ChEBI" id="CHEBI:58210"/>
    </ligand>
</feature>
<evidence type="ECO:0000313" key="10">
    <source>
        <dbReference type="EMBL" id="GIH20373.1"/>
    </source>
</evidence>
<dbReference type="GO" id="GO:0005737">
    <property type="term" value="C:cytoplasm"/>
    <property type="evidence" value="ECO:0007669"/>
    <property type="project" value="UniProtKB-ARBA"/>
</dbReference>
<evidence type="ECO:0000256" key="7">
    <source>
        <dbReference type="PIRSR" id="PIRSR000138-2"/>
    </source>
</evidence>
<feature type="binding site" evidence="7">
    <location>
        <begin position="95"/>
        <end position="97"/>
    </location>
    <ligand>
        <name>FMN</name>
        <dbReference type="ChEBI" id="CHEBI:58210"/>
    </ligand>
</feature>
<keyword evidence="2 7" id="KW-0285">Flavoprotein</keyword>
<feature type="active site" description="Proton acceptor" evidence="6">
    <location>
        <position position="272"/>
    </location>
</feature>
<dbReference type="GO" id="GO:0016491">
    <property type="term" value="F:oxidoreductase activity"/>
    <property type="evidence" value="ECO:0007669"/>
    <property type="project" value="UniProtKB-KW"/>
</dbReference>
<keyword evidence="4" id="KW-0560">Oxidoreductase</keyword>
<evidence type="ECO:0000256" key="1">
    <source>
        <dbReference type="ARBA" id="ARBA00001917"/>
    </source>
</evidence>
<dbReference type="InterPro" id="IPR008259">
    <property type="entry name" value="FMN_hydac_DH_AS"/>
</dbReference>
<dbReference type="EMBL" id="BONZ01000094">
    <property type="protein sequence ID" value="GIH20373.1"/>
    <property type="molecule type" value="Genomic_DNA"/>
</dbReference>
<gene>
    <name evidence="10" type="ORF">Raf01_85450</name>
</gene>
<sequence length="376" mass="39595">MGTDMHALGADPAARPGPADPLNLREFQAAAKSTVDPVYYDYLAGGAWDEVTLRDNEAAFGRLSLLPRVLRGHEKRELDVSLFGCPASSPVLISPTAFHRLVHPEGERATARAAAATGTIMVVSMAATVAVGDIAAAAREAAPEGGPALWFQLYLQPDREVTEALVARATAAGARALVVTVDSPVFGTHERDRRNGFLDLPAGMACENMRGLPGGEPDAVRPIAMSPRICWADVDWLRRSTSLPVLLKGVVHPEDARLALRHGVDGLVLSNHGGRQLDTVPATIDLLPDIVAAVGGRIPVILDGGVRRGTDVVKALALGASAVGIGRPVLWGLAVDGERGVRRVLDLLRDEVDTALALCGAASPRDLTPDLVRGRP</sequence>
<dbReference type="Pfam" id="PF01070">
    <property type="entry name" value="FMN_dh"/>
    <property type="match status" value="1"/>
</dbReference>
<accession>A0A8J3R0R7</accession>
<dbReference type="InterPro" id="IPR037396">
    <property type="entry name" value="FMN_HAD"/>
</dbReference>
<feature type="binding site" evidence="7">
    <location>
        <position position="42"/>
    </location>
    <ligand>
        <name>glyoxylate</name>
        <dbReference type="ChEBI" id="CHEBI:36655"/>
    </ligand>
</feature>
<feature type="binding site" evidence="7">
    <location>
        <position position="154"/>
    </location>
    <ligand>
        <name>glyoxylate</name>
        <dbReference type="ChEBI" id="CHEBI:36655"/>
    </ligand>
</feature>
<dbReference type="CDD" id="cd02809">
    <property type="entry name" value="alpha_hydroxyacid_oxid_FMN"/>
    <property type="match status" value="1"/>
</dbReference>
<evidence type="ECO:0000256" key="2">
    <source>
        <dbReference type="ARBA" id="ARBA00022630"/>
    </source>
</evidence>
<evidence type="ECO:0000256" key="6">
    <source>
        <dbReference type="PIRSR" id="PIRSR000138-1"/>
    </source>
</evidence>
<dbReference type="PANTHER" id="PTHR10578">
    <property type="entry name" value="S -2-HYDROXY-ACID OXIDASE-RELATED"/>
    <property type="match status" value="1"/>
</dbReference>
<dbReference type="AlphaFoldDB" id="A0A8J3R0R7"/>
<feature type="binding site" evidence="7">
    <location>
        <begin position="326"/>
        <end position="327"/>
    </location>
    <ligand>
        <name>FMN</name>
        <dbReference type="ChEBI" id="CHEBI:58210"/>
    </ligand>
</feature>
<evidence type="ECO:0000256" key="5">
    <source>
        <dbReference type="ARBA" id="ARBA00024042"/>
    </source>
</evidence>
<feature type="binding site" evidence="7">
    <location>
        <position position="180"/>
    </location>
    <ligand>
        <name>FMN</name>
        <dbReference type="ChEBI" id="CHEBI:58210"/>
    </ligand>
</feature>
<dbReference type="SUPFAM" id="SSF51395">
    <property type="entry name" value="FMN-linked oxidoreductases"/>
    <property type="match status" value="1"/>
</dbReference>
<evidence type="ECO:0000256" key="8">
    <source>
        <dbReference type="SAM" id="MobiDB-lite"/>
    </source>
</evidence>
<evidence type="ECO:0000256" key="3">
    <source>
        <dbReference type="ARBA" id="ARBA00022643"/>
    </source>
</evidence>
<dbReference type="Proteomes" id="UP000642748">
    <property type="component" value="Unassembled WGS sequence"/>
</dbReference>
<dbReference type="FunFam" id="3.20.20.70:FF:000056">
    <property type="entry name" value="hydroxyacid oxidase 2"/>
    <property type="match status" value="1"/>
</dbReference>
<dbReference type="PROSITE" id="PS00557">
    <property type="entry name" value="FMN_HYDROXY_ACID_DH_1"/>
    <property type="match status" value="1"/>
</dbReference>
<dbReference type="InterPro" id="IPR012133">
    <property type="entry name" value="Alpha-hydoxy_acid_DH_FMN"/>
</dbReference>
<evidence type="ECO:0000259" key="9">
    <source>
        <dbReference type="PROSITE" id="PS51349"/>
    </source>
</evidence>
<feature type="region of interest" description="Disordered" evidence="8">
    <location>
        <begin position="1"/>
        <end position="20"/>
    </location>
</feature>
<dbReference type="PROSITE" id="PS51349">
    <property type="entry name" value="FMN_HYDROXY_ACID_DH_2"/>
    <property type="match status" value="1"/>
</dbReference>
<organism evidence="10 11">
    <name type="scientific">Rugosimonospora africana</name>
    <dbReference type="NCBI Taxonomy" id="556532"/>
    <lineage>
        <taxon>Bacteria</taxon>
        <taxon>Bacillati</taxon>
        <taxon>Actinomycetota</taxon>
        <taxon>Actinomycetes</taxon>
        <taxon>Micromonosporales</taxon>
        <taxon>Micromonosporaceae</taxon>
        <taxon>Rugosimonospora</taxon>
    </lineage>
</organism>
<protein>
    <submittedName>
        <fullName evidence="10">Alpha-hydroxy-acid oxidizing enzyme</fullName>
    </submittedName>
</protein>
<comment type="similarity">
    <text evidence="5">Belongs to the FMN-dependent alpha-hydroxy acid dehydrogenase family.</text>
</comment>
<dbReference type="PANTHER" id="PTHR10578:SF107">
    <property type="entry name" value="2-HYDROXYACID OXIDASE 1"/>
    <property type="match status" value="1"/>
</dbReference>
<name>A0A8J3R0R7_9ACTN</name>
<evidence type="ECO:0000256" key="4">
    <source>
        <dbReference type="ARBA" id="ARBA00023002"/>
    </source>
</evidence>
<keyword evidence="11" id="KW-1185">Reference proteome</keyword>
<feature type="binding site" evidence="7">
    <location>
        <position position="272"/>
    </location>
    <ligand>
        <name>glyoxylate</name>
        <dbReference type="ChEBI" id="CHEBI:36655"/>
    </ligand>
</feature>